<protein>
    <submittedName>
        <fullName evidence="2">Uncharacterized protein</fullName>
    </submittedName>
</protein>
<evidence type="ECO:0000313" key="2">
    <source>
        <dbReference type="EMBL" id="KNA93272.1"/>
    </source>
</evidence>
<feature type="compositionally biased region" description="Low complexity" evidence="1">
    <location>
        <begin position="57"/>
        <end position="78"/>
    </location>
</feature>
<dbReference type="Gene3D" id="2.120.10.30">
    <property type="entry name" value="TolB, C-terminal domain"/>
    <property type="match status" value="1"/>
</dbReference>
<feature type="region of interest" description="Disordered" evidence="1">
    <location>
        <begin position="47"/>
        <end position="85"/>
    </location>
</feature>
<gene>
    <name evidence="2" type="ORF">ABW18_02365</name>
</gene>
<evidence type="ECO:0000313" key="3">
    <source>
        <dbReference type="Proteomes" id="UP000037247"/>
    </source>
</evidence>
<sequence length="380" mass="38537">MCVAQDGCMRSPRLVDTAHSARRRSAPVWGIATIVVATMVLAGCGSSDDGGGKKETVAPATASAAPAGPAATPAGTVVPTPPGSTQLAHSGNSLGVLSKDGTSVLRLSTEAITTPPSTVAVPRLTRLIGVGDGAFVGAGPETLVRIAPDGAVTSARTSVSEPTALARTTAGQILVGTANGHLVVFDAAFKQSRDIGGFVGVDQITVSPVGADLPDEQVVVLDKAQSSVTPVNISTGEFGAALRAGNGATEATVDHYGRILVANTRDDEIVGFYGAPLVMRFRYPVPNGPYAVDYDDTRNLLWVSTTANNEVVAYDLAGGEPVEKHRFAAVAQPDALTVDDASGTVYVLSARDGGVQVVSPPYTQGAPVSSPTAAPGEAGR</sequence>
<name>A0ABR5IHR6_9ACTN</name>
<dbReference type="EMBL" id="LDTZ01000013">
    <property type="protein sequence ID" value="KNA93272.1"/>
    <property type="molecule type" value="Genomic_DNA"/>
</dbReference>
<keyword evidence="3" id="KW-1185">Reference proteome</keyword>
<dbReference type="InterPro" id="IPR011042">
    <property type="entry name" value="6-blade_b-propeller_TolB-like"/>
</dbReference>
<dbReference type="SUPFAM" id="SSF101898">
    <property type="entry name" value="NHL repeat"/>
    <property type="match status" value="1"/>
</dbReference>
<organism evidence="2 3">
    <name type="scientific">Gordonia jacobaea</name>
    <dbReference type="NCBI Taxonomy" id="122202"/>
    <lineage>
        <taxon>Bacteria</taxon>
        <taxon>Bacillati</taxon>
        <taxon>Actinomycetota</taxon>
        <taxon>Actinomycetes</taxon>
        <taxon>Mycobacteriales</taxon>
        <taxon>Gordoniaceae</taxon>
        <taxon>Gordonia</taxon>
    </lineage>
</organism>
<feature type="region of interest" description="Disordered" evidence="1">
    <location>
        <begin position="359"/>
        <end position="380"/>
    </location>
</feature>
<comment type="caution">
    <text evidence="2">The sequence shown here is derived from an EMBL/GenBank/DDBJ whole genome shotgun (WGS) entry which is preliminary data.</text>
</comment>
<reference evidence="2 3" key="1">
    <citation type="submission" date="2015-05" db="EMBL/GenBank/DDBJ databases">
        <title>Draft genome sequence of the bacterium Gordonia jacobaea a new member of the Gordonia genus.</title>
        <authorList>
            <person name="Jimenez-Galisteo G."/>
            <person name="Dominguez A."/>
            <person name="Munoz E."/>
            <person name="Vinas M."/>
        </authorList>
    </citation>
    <scope>NUCLEOTIDE SEQUENCE [LARGE SCALE GENOMIC DNA]</scope>
    <source>
        <strain evidence="3">mv1</strain>
    </source>
</reference>
<dbReference type="Proteomes" id="UP000037247">
    <property type="component" value="Unassembled WGS sequence"/>
</dbReference>
<evidence type="ECO:0000256" key="1">
    <source>
        <dbReference type="SAM" id="MobiDB-lite"/>
    </source>
</evidence>
<proteinExistence type="predicted"/>
<accession>A0ABR5IHR6</accession>